<name>A0A9W7ZZJ8_9FUNG</name>
<gene>
    <name evidence="2" type="ORF">H4219_001670</name>
</gene>
<evidence type="ECO:0000313" key="3">
    <source>
        <dbReference type="Proteomes" id="UP001150538"/>
    </source>
</evidence>
<protein>
    <submittedName>
        <fullName evidence="2">Uncharacterized protein</fullName>
    </submittedName>
</protein>
<evidence type="ECO:0000313" key="2">
    <source>
        <dbReference type="EMBL" id="KAJ1919890.1"/>
    </source>
</evidence>
<feature type="compositionally biased region" description="Polar residues" evidence="1">
    <location>
        <begin position="24"/>
        <end position="44"/>
    </location>
</feature>
<dbReference type="Proteomes" id="UP001150538">
    <property type="component" value="Unassembled WGS sequence"/>
</dbReference>
<evidence type="ECO:0000256" key="1">
    <source>
        <dbReference type="SAM" id="MobiDB-lite"/>
    </source>
</evidence>
<feature type="compositionally biased region" description="Low complexity" evidence="1">
    <location>
        <begin position="45"/>
        <end position="56"/>
    </location>
</feature>
<dbReference type="EMBL" id="JANBPU010000020">
    <property type="protein sequence ID" value="KAJ1919890.1"/>
    <property type="molecule type" value="Genomic_DNA"/>
</dbReference>
<accession>A0A9W7ZZJ8</accession>
<comment type="caution">
    <text evidence="2">The sequence shown here is derived from an EMBL/GenBank/DDBJ whole genome shotgun (WGS) entry which is preliminary data.</text>
</comment>
<dbReference type="AlphaFoldDB" id="A0A9W7ZZJ8"/>
<proteinExistence type="predicted"/>
<sequence>MRNKFRRLVGDSISLLNEYGDTSLQLSDASTPSPNRRASDISITNSDENSSCNSEEMNNRRLSSPCSHLGKWTPTMADTKPKSSLSRNLFMPDLS</sequence>
<feature type="region of interest" description="Disordered" evidence="1">
    <location>
        <begin position="24"/>
        <end position="95"/>
    </location>
</feature>
<reference evidence="2" key="1">
    <citation type="submission" date="2022-07" db="EMBL/GenBank/DDBJ databases">
        <title>Phylogenomic reconstructions and comparative analyses of Kickxellomycotina fungi.</title>
        <authorList>
            <person name="Reynolds N.K."/>
            <person name="Stajich J.E."/>
            <person name="Barry K."/>
            <person name="Grigoriev I.V."/>
            <person name="Crous P."/>
            <person name="Smith M.E."/>
        </authorList>
    </citation>
    <scope>NUCLEOTIDE SEQUENCE</scope>
    <source>
        <strain evidence="2">NBRC 100468</strain>
    </source>
</reference>
<keyword evidence="3" id="KW-1185">Reference proteome</keyword>
<organism evidence="2 3">
    <name type="scientific">Mycoemilia scoparia</name>
    <dbReference type="NCBI Taxonomy" id="417184"/>
    <lineage>
        <taxon>Eukaryota</taxon>
        <taxon>Fungi</taxon>
        <taxon>Fungi incertae sedis</taxon>
        <taxon>Zoopagomycota</taxon>
        <taxon>Kickxellomycotina</taxon>
        <taxon>Kickxellomycetes</taxon>
        <taxon>Kickxellales</taxon>
        <taxon>Kickxellaceae</taxon>
        <taxon>Mycoemilia</taxon>
    </lineage>
</organism>